<proteinExistence type="predicted"/>
<comment type="caution">
    <text evidence="2">The sequence shown here is derived from an EMBL/GenBank/DDBJ whole genome shotgun (WGS) entry which is preliminary data.</text>
</comment>
<keyword evidence="3" id="KW-1185">Reference proteome</keyword>
<sequence length="776" mass="85474">MDRAPSHSVRITRLSSLPPHPPKLPHFPPSSLHHPGDVPTPFSGRRYIVSARCSHHAGDRIHFCCDFVVHVGRAAYHGPASGLRRSPHPDVSLNVLPLDGVAEVGEVLEGYGAYRIQCFASQSLTHMPLGGRISIASSTSRLPECQRKTQIPTTAARRMNFCRVFIIPTPRMPARLRRSPRSHELRICLQGTVFQQLERGLSGLEYPSGRVSVASSSSQPPGCQRDTQIPKPTPTLNNRHVNLKILRASFGCSTPLYLPSRRAKPAPRSAPSSSRLHAEQNNIRAISTLAAEMCAMPGVQTPQSHPNSLHPRTHSYHQAQLIKPLAGSISVVISRSRHRHGCKTTIPAPPCAQLGYFHFSFIRRAKIDSTSPLAAGIPAALGRHSRSSLDVNSTLLRDGISSSGCHITKETAGGVAQPMAPPISSSQLPVSDVPRSDLQDKNRSHWAILPFPHLSPLLLIVNSSRLDNDDGLYSSRAHREQRRAPTHHHSHDDDDDGLHSPEPAVEHDELGPTFDSPTPSHCPELLGLESWAMTSVSSRYRSLSPPPATRKVATEAPNARPRFWNKNGPQLPTSSTDTELRPLVTARALDHELRRRFVTRLAHSPNFVSRPSRRGSSMDPCDTSSFIVPQWVDYGENRLVLELDEVLGNEFAGQNSSKDRTMLSRSVHDVWTDASRTAVSTPRPLHVVLEVPWRARDGSGTICTSRRSYSKKSRTLDTRVRARRRAGVLKLSVVVVGWIWNSRHDEGFASAALKIPLSRLALREPAVAVRPVCRVA</sequence>
<name>A0A8H6MAV4_9AGAR</name>
<evidence type="ECO:0000313" key="3">
    <source>
        <dbReference type="Proteomes" id="UP000521943"/>
    </source>
</evidence>
<evidence type="ECO:0000256" key="1">
    <source>
        <dbReference type="SAM" id="MobiDB-lite"/>
    </source>
</evidence>
<feature type="region of interest" description="Disordered" evidence="1">
    <location>
        <begin position="1"/>
        <end position="36"/>
    </location>
</feature>
<gene>
    <name evidence="2" type="ORF">DFP72DRAFT_1064189</name>
</gene>
<organism evidence="2 3">
    <name type="scientific">Ephemerocybe angulata</name>
    <dbReference type="NCBI Taxonomy" id="980116"/>
    <lineage>
        <taxon>Eukaryota</taxon>
        <taxon>Fungi</taxon>
        <taxon>Dikarya</taxon>
        <taxon>Basidiomycota</taxon>
        <taxon>Agaricomycotina</taxon>
        <taxon>Agaricomycetes</taxon>
        <taxon>Agaricomycetidae</taxon>
        <taxon>Agaricales</taxon>
        <taxon>Agaricineae</taxon>
        <taxon>Psathyrellaceae</taxon>
        <taxon>Ephemerocybe</taxon>
    </lineage>
</organism>
<reference evidence="2 3" key="1">
    <citation type="submission" date="2020-07" db="EMBL/GenBank/DDBJ databases">
        <title>Comparative genomics of pyrophilous fungi reveals a link between fire events and developmental genes.</title>
        <authorList>
            <consortium name="DOE Joint Genome Institute"/>
            <person name="Steindorff A.S."/>
            <person name="Carver A."/>
            <person name="Calhoun S."/>
            <person name="Stillman K."/>
            <person name="Liu H."/>
            <person name="Lipzen A."/>
            <person name="Pangilinan J."/>
            <person name="Labutti K."/>
            <person name="Bruns T.D."/>
            <person name="Grigoriev I.V."/>
        </authorList>
    </citation>
    <scope>NUCLEOTIDE SEQUENCE [LARGE SCALE GENOMIC DNA]</scope>
    <source>
        <strain evidence="2 3">CBS 144469</strain>
    </source>
</reference>
<feature type="region of interest" description="Disordered" evidence="1">
    <location>
        <begin position="210"/>
        <end position="237"/>
    </location>
</feature>
<evidence type="ECO:0000313" key="2">
    <source>
        <dbReference type="EMBL" id="KAF6759229.1"/>
    </source>
</evidence>
<protein>
    <submittedName>
        <fullName evidence="2">Uncharacterized protein</fullName>
    </submittedName>
</protein>
<dbReference type="Proteomes" id="UP000521943">
    <property type="component" value="Unassembled WGS sequence"/>
</dbReference>
<feature type="region of interest" description="Disordered" evidence="1">
    <location>
        <begin position="260"/>
        <end position="279"/>
    </location>
</feature>
<feature type="compositionally biased region" description="Basic residues" evidence="1">
    <location>
        <begin position="479"/>
        <end position="489"/>
    </location>
</feature>
<feature type="compositionally biased region" description="Low complexity" evidence="1">
    <location>
        <begin position="266"/>
        <end position="275"/>
    </location>
</feature>
<dbReference type="AlphaFoldDB" id="A0A8H6MAV4"/>
<feature type="region of interest" description="Disordered" evidence="1">
    <location>
        <begin position="413"/>
        <end position="437"/>
    </location>
</feature>
<dbReference type="EMBL" id="JACGCI010000016">
    <property type="protein sequence ID" value="KAF6759229.1"/>
    <property type="molecule type" value="Genomic_DNA"/>
</dbReference>
<feature type="region of interest" description="Disordered" evidence="1">
    <location>
        <begin position="477"/>
        <end position="522"/>
    </location>
</feature>
<accession>A0A8H6MAV4</accession>
<feature type="compositionally biased region" description="Pro residues" evidence="1">
    <location>
        <begin position="18"/>
        <end position="28"/>
    </location>
</feature>